<dbReference type="GO" id="GO:0016020">
    <property type="term" value="C:membrane"/>
    <property type="evidence" value="ECO:0007669"/>
    <property type="project" value="UniProtKB-SubCell"/>
</dbReference>
<gene>
    <name evidence="8" type="ORF">LCGC14_0321140</name>
</gene>
<dbReference type="PRINTS" id="PR00813">
    <property type="entry name" value="BCTERIALGSPG"/>
</dbReference>
<keyword evidence="5 6" id="KW-0472">Membrane</keyword>
<dbReference type="Gene3D" id="3.30.700.10">
    <property type="entry name" value="Glycoprotein, Type 4 Pilin"/>
    <property type="match status" value="1"/>
</dbReference>
<dbReference type="PANTHER" id="PTHR30093">
    <property type="entry name" value="GENERAL SECRETION PATHWAY PROTEIN G"/>
    <property type="match status" value="1"/>
</dbReference>
<organism evidence="8">
    <name type="scientific">marine sediment metagenome</name>
    <dbReference type="NCBI Taxonomy" id="412755"/>
    <lineage>
        <taxon>unclassified sequences</taxon>
        <taxon>metagenomes</taxon>
        <taxon>ecological metagenomes</taxon>
    </lineage>
</organism>
<evidence type="ECO:0000256" key="6">
    <source>
        <dbReference type="SAM" id="Phobius"/>
    </source>
</evidence>
<reference evidence="8" key="1">
    <citation type="journal article" date="2015" name="Nature">
        <title>Complex archaea that bridge the gap between prokaryotes and eukaryotes.</title>
        <authorList>
            <person name="Spang A."/>
            <person name="Saw J.H."/>
            <person name="Jorgensen S.L."/>
            <person name="Zaremba-Niedzwiedzka K."/>
            <person name="Martijn J."/>
            <person name="Lind A.E."/>
            <person name="van Eijk R."/>
            <person name="Schleper C."/>
            <person name="Guy L."/>
            <person name="Ettema T.J."/>
        </authorList>
    </citation>
    <scope>NUCLEOTIDE SEQUENCE</scope>
</reference>
<dbReference type="Pfam" id="PF07963">
    <property type="entry name" value="N_methyl"/>
    <property type="match status" value="1"/>
</dbReference>
<dbReference type="SUPFAM" id="SSF54523">
    <property type="entry name" value="Pili subunits"/>
    <property type="match status" value="1"/>
</dbReference>
<evidence type="ECO:0000259" key="7">
    <source>
        <dbReference type="Pfam" id="PF08334"/>
    </source>
</evidence>
<evidence type="ECO:0000256" key="1">
    <source>
        <dbReference type="ARBA" id="ARBA00004167"/>
    </source>
</evidence>
<dbReference type="NCBIfam" id="TIGR02532">
    <property type="entry name" value="IV_pilin_GFxxxE"/>
    <property type="match status" value="1"/>
</dbReference>
<dbReference type="AlphaFoldDB" id="A0A0F9U1X9"/>
<dbReference type="Pfam" id="PF08334">
    <property type="entry name" value="T2SSG"/>
    <property type="match status" value="1"/>
</dbReference>
<keyword evidence="3 6" id="KW-0812">Transmembrane</keyword>
<keyword evidence="4 6" id="KW-1133">Transmembrane helix</keyword>
<dbReference type="PANTHER" id="PTHR30093:SF44">
    <property type="entry name" value="TYPE II SECRETION SYSTEM CORE PROTEIN G"/>
    <property type="match status" value="1"/>
</dbReference>
<dbReference type="GO" id="GO:0015628">
    <property type="term" value="P:protein secretion by the type II secretion system"/>
    <property type="evidence" value="ECO:0007669"/>
    <property type="project" value="InterPro"/>
</dbReference>
<dbReference type="InterPro" id="IPR045584">
    <property type="entry name" value="Pilin-like"/>
</dbReference>
<evidence type="ECO:0000256" key="4">
    <source>
        <dbReference type="ARBA" id="ARBA00022989"/>
    </source>
</evidence>
<evidence type="ECO:0000256" key="3">
    <source>
        <dbReference type="ARBA" id="ARBA00022692"/>
    </source>
</evidence>
<evidence type="ECO:0000256" key="5">
    <source>
        <dbReference type="ARBA" id="ARBA00023136"/>
    </source>
</evidence>
<keyword evidence="2" id="KW-0488">Methylation</keyword>
<evidence type="ECO:0000313" key="8">
    <source>
        <dbReference type="EMBL" id="KKN81277.1"/>
    </source>
</evidence>
<dbReference type="GO" id="GO:0015627">
    <property type="term" value="C:type II protein secretion system complex"/>
    <property type="evidence" value="ECO:0007669"/>
    <property type="project" value="InterPro"/>
</dbReference>
<proteinExistence type="predicted"/>
<comment type="subcellular location">
    <subcellularLocation>
        <location evidence="1">Membrane</location>
        <topology evidence="1">Single-pass membrane protein</topology>
    </subcellularLocation>
</comment>
<dbReference type="InterPro" id="IPR013545">
    <property type="entry name" value="T2SS_protein-GspG_C"/>
</dbReference>
<name>A0A0F9U1X9_9ZZZZ</name>
<accession>A0A0F9U1X9</accession>
<dbReference type="InterPro" id="IPR000983">
    <property type="entry name" value="Bac_GSPG_pilin"/>
</dbReference>
<feature type="domain" description="Type II secretion system protein GspG C-terminal" evidence="7">
    <location>
        <begin position="31"/>
        <end position="108"/>
    </location>
</feature>
<dbReference type="PROSITE" id="PS00409">
    <property type="entry name" value="PROKAR_NTER_METHYL"/>
    <property type="match status" value="1"/>
</dbReference>
<evidence type="ECO:0000256" key="2">
    <source>
        <dbReference type="ARBA" id="ARBA00022481"/>
    </source>
</evidence>
<feature type="transmembrane region" description="Helical" evidence="6">
    <location>
        <begin position="6"/>
        <end position="27"/>
    </location>
</feature>
<dbReference type="InterPro" id="IPR012902">
    <property type="entry name" value="N_methyl_site"/>
</dbReference>
<comment type="caution">
    <text evidence="8">The sequence shown here is derived from an EMBL/GenBank/DDBJ whole genome shotgun (WGS) entry which is preliminary data.</text>
</comment>
<protein>
    <recommendedName>
        <fullName evidence="7">Type II secretion system protein GspG C-terminal domain-containing protein</fullName>
    </recommendedName>
</protein>
<sequence>MTHKGFTLIEILIVVIILGVLAAIVVSQFTETSNDTKESALASDLKTVRSQLELYRIQHKGDYPSNTSNLMIVTDIDGNAGADYGPYLTKFPSNPFTDTVTVDVDGTKGGSSHAWYYNSTTGEFTPDDDAHSAW</sequence>
<dbReference type="EMBL" id="LAZR01000217">
    <property type="protein sequence ID" value="KKN81277.1"/>
    <property type="molecule type" value="Genomic_DNA"/>
</dbReference>